<evidence type="ECO:0000313" key="3">
    <source>
        <dbReference type="Proteomes" id="UP001230188"/>
    </source>
</evidence>
<dbReference type="PANTHER" id="PTHR45295">
    <property type="entry name" value="CHAPERONE PROTEIN DNAJ C76, CHLOROPLASTIC"/>
    <property type="match status" value="1"/>
</dbReference>
<dbReference type="EMBL" id="JAQMWT010000674">
    <property type="protein sequence ID" value="KAJ8598412.1"/>
    <property type="molecule type" value="Genomic_DNA"/>
</dbReference>
<dbReference type="Proteomes" id="UP001230188">
    <property type="component" value="Unassembled WGS sequence"/>
</dbReference>
<evidence type="ECO:0000259" key="1">
    <source>
        <dbReference type="PROSITE" id="PS51379"/>
    </source>
</evidence>
<proteinExistence type="predicted"/>
<feature type="domain" description="4Fe-4S ferredoxin-type" evidence="1">
    <location>
        <begin position="73"/>
        <end position="103"/>
    </location>
</feature>
<gene>
    <name evidence="2" type="ORF">CTAYLR_007643</name>
</gene>
<dbReference type="Gene3D" id="3.30.70.20">
    <property type="match status" value="1"/>
</dbReference>
<name>A0AAD7U4Y6_9STRA</name>
<comment type="caution">
    <text evidence="2">The sequence shown here is derived from an EMBL/GenBank/DDBJ whole genome shotgun (WGS) entry which is preliminary data.</text>
</comment>
<sequence>MQAFLAEFLEVEEVAGEVDTEPDVPVGLVQSEAEVALAARLKRVAAQGTHDEVPSNELVTLDDGDPVDIGADDFVFVDEVRCNGCRLCSAIAPSTFLAELEHGKGRAFQQGGDARGTIDEALGACPTGAISRLSFEELVAAETARANNDKRLPSCAGTCPQAGCYNCPAYPNKGDNPVYQEREAKRARIRRHHRTLGLERTLKREKKIAELL</sequence>
<dbReference type="PANTHER" id="PTHR45295:SF1">
    <property type="entry name" value="CHAPERONE PROTEIN DNAJ C76, CHLOROPLASTIC"/>
    <property type="match status" value="1"/>
</dbReference>
<dbReference type="Pfam" id="PF13370">
    <property type="entry name" value="Fer4_13"/>
    <property type="match status" value="1"/>
</dbReference>
<dbReference type="PROSITE" id="PS51379">
    <property type="entry name" value="4FE4S_FER_2"/>
    <property type="match status" value="1"/>
</dbReference>
<organism evidence="2 3">
    <name type="scientific">Chrysophaeum taylorii</name>
    <dbReference type="NCBI Taxonomy" id="2483200"/>
    <lineage>
        <taxon>Eukaryota</taxon>
        <taxon>Sar</taxon>
        <taxon>Stramenopiles</taxon>
        <taxon>Ochrophyta</taxon>
        <taxon>Pelagophyceae</taxon>
        <taxon>Pelagomonadales</taxon>
        <taxon>Pelagomonadaceae</taxon>
        <taxon>Chrysophaeum</taxon>
    </lineage>
</organism>
<protein>
    <recommendedName>
        <fullName evidence="1">4Fe-4S ferredoxin-type domain-containing protein</fullName>
    </recommendedName>
</protein>
<evidence type="ECO:0000313" key="2">
    <source>
        <dbReference type="EMBL" id="KAJ8598412.1"/>
    </source>
</evidence>
<accession>A0AAD7U4Y6</accession>
<dbReference type="InterPro" id="IPR017896">
    <property type="entry name" value="4Fe4S_Fe-S-bd"/>
</dbReference>
<keyword evidence="3" id="KW-1185">Reference proteome</keyword>
<reference evidence="2" key="1">
    <citation type="submission" date="2023-01" db="EMBL/GenBank/DDBJ databases">
        <title>Metagenome sequencing of chrysophaentin producing Chrysophaeum taylorii.</title>
        <authorList>
            <person name="Davison J."/>
            <person name="Bewley C."/>
        </authorList>
    </citation>
    <scope>NUCLEOTIDE SEQUENCE</scope>
    <source>
        <strain evidence="2">NIES-1699</strain>
    </source>
</reference>
<dbReference type="SUPFAM" id="SSF54862">
    <property type="entry name" value="4Fe-4S ferredoxins"/>
    <property type="match status" value="1"/>
</dbReference>
<dbReference type="AlphaFoldDB" id="A0AAD7U4Y6"/>